<dbReference type="Pfam" id="PF11875">
    <property type="entry name" value="DnaJ-like_C11_C"/>
    <property type="match status" value="1"/>
</dbReference>
<dbReference type="InterPro" id="IPR001623">
    <property type="entry name" value="DnaJ_domain"/>
</dbReference>
<dbReference type="InterPro" id="IPR052243">
    <property type="entry name" value="Mito_inner_membrane_organizer"/>
</dbReference>
<dbReference type="GO" id="GO:0042407">
    <property type="term" value="P:cristae formation"/>
    <property type="evidence" value="ECO:0007669"/>
    <property type="project" value="TreeGrafter"/>
</dbReference>
<accession>A0A137NXU1</accession>
<dbReference type="PROSITE" id="PS50076">
    <property type="entry name" value="DNAJ_2"/>
    <property type="match status" value="1"/>
</dbReference>
<dbReference type="InterPro" id="IPR024586">
    <property type="entry name" value="DnaJ-like_C11_C"/>
</dbReference>
<comment type="subcellular location">
    <subcellularLocation>
        <location evidence="1">Membrane</location>
    </subcellularLocation>
</comment>
<evidence type="ECO:0000259" key="5">
    <source>
        <dbReference type="PROSITE" id="PS50076"/>
    </source>
</evidence>
<evidence type="ECO:0000256" key="2">
    <source>
        <dbReference type="ARBA" id="ARBA00023136"/>
    </source>
</evidence>
<sequence length="567" mass="64271">MEEFHNQSKQRDYYSLLNLDKNATQEQVKDSYKKLSRLLHPDKHVDPAKKEMASQSFQLIYRAYEVLSDPNLRSVYDKYGEEGLKMKWSVGPLLKTPQQLAEEYERMARREKEEKLENLIKTKSDLTVQFNAVPLLAPATARVYALPVLDQYRLRWNQCRAQQFLAKHSYTAQLGLRTQMTLEANLVTHMGRGGGNLNCTINHSLTPKLNMQVTSSLFSPRVVTVKANYAPNSTSFINTKAVTSLSFRQPPSMTLTLGRQIFENYTGFINFKTGDYSLFGWGEGMKLKNNSFVSMGFARQHENGFTQNEIQLGAASSHLQSVYHYNLSPHTKLLLSGTLSNTVGLYASVGLEQPLVSKTKLGTFLDIGFPTGVSVRLNFERLGQNFSLPIQLTQGFKVTPFVLGITIPLALGFTLQNYALIPYKKYRMTQKLKDLRELNAVYLEERRNEALAVVTLIKDAAFKKEREEIEINGLVIVQAYYGRVDTLTEGISDGIIDVTIPLQYLVQNSQLKLNAKTSKSHLMGFYDPLLGEKKFLKIIYKFKGQLHTVLAKDLDPVALPLRSHLNN</sequence>
<keyword evidence="4" id="KW-0812">Transmembrane</keyword>
<dbReference type="STRING" id="796925.A0A137NXU1"/>
<dbReference type="AlphaFoldDB" id="A0A137NXU1"/>
<dbReference type="Gene3D" id="1.10.287.110">
    <property type="entry name" value="DnaJ domain"/>
    <property type="match status" value="1"/>
</dbReference>
<dbReference type="InterPro" id="IPR055225">
    <property type="entry name" value="DNAJC11-like_beta-barrel"/>
</dbReference>
<dbReference type="CDD" id="cd06257">
    <property type="entry name" value="DnaJ"/>
    <property type="match status" value="1"/>
</dbReference>
<dbReference type="InterPro" id="IPR018253">
    <property type="entry name" value="DnaJ_domain_CS"/>
</dbReference>
<dbReference type="GO" id="GO:0016020">
    <property type="term" value="C:membrane"/>
    <property type="evidence" value="ECO:0007669"/>
    <property type="project" value="UniProtKB-SubCell"/>
</dbReference>
<organism evidence="6 7">
    <name type="scientific">Conidiobolus coronatus (strain ATCC 28846 / CBS 209.66 / NRRL 28638)</name>
    <name type="common">Delacroixia coronata</name>
    <dbReference type="NCBI Taxonomy" id="796925"/>
    <lineage>
        <taxon>Eukaryota</taxon>
        <taxon>Fungi</taxon>
        <taxon>Fungi incertae sedis</taxon>
        <taxon>Zoopagomycota</taxon>
        <taxon>Entomophthoromycotina</taxon>
        <taxon>Entomophthoromycetes</taxon>
        <taxon>Entomophthorales</taxon>
        <taxon>Ancylistaceae</taxon>
        <taxon>Conidiobolus</taxon>
    </lineage>
</organism>
<dbReference type="EMBL" id="KQ964633">
    <property type="protein sequence ID" value="KXN67498.1"/>
    <property type="molecule type" value="Genomic_DNA"/>
</dbReference>
<dbReference type="Pfam" id="PF00226">
    <property type="entry name" value="DnaJ"/>
    <property type="match status" value="1"/>
</dbReference>
<feature type="domain" description="J" evidence="5">
    <location>
        <begin position="12"/>
        <end position="80"/>
    </location>
</feature>
<dbReference type="GO" id="GO:0005739">
    <property type="term" value="C:mitochondrion"/>
    <property type="evidence" value="ECO:0007669"/>
    <property type="project" value="GOC"/>
</dbReference>
<dbReference type="InterPro" id="IPR036869">
    <property type="entry name" value="J_dom_sf"/>
</dbReference>
<keyword evidence="4" id="KW-1133">Transmembrane helix</keyword>
<dbReference type="PROSITE" id="PS00636">
    <property type="entry name" value="DNAJ_1"/>
    <property type="match status" value="1"/>
</dbReference>
<dbReference type="SMART" id="SM00271">
    <property type="entry name" value="DnaJ"/>
    <property type="match status" value="1"/>
</dbReference>
<dbReference type="PANTHER" id="PTHR44157">
    <property type="entry name" value="DNAJ HOMOLOG SUBFAMILY C MEMBER 11"/>
    <property type="match status" value="1"/>
</dbReference>
<evidence type="ECO:0000313" key="7">
    <source>
        <dbReference type="Proteomes" id="UP000070444"/>
    </source>
</evidence>
<dbReference type="Pfam" id="PF22774">
    <property type="entry name" value="DNAJC11_beta-barrel"/>
    <property type="match status" value="1"/>
</dbReference>
<dbReference type="SUPFAM" id="SSF46565">
    <property type="entry name" value="Chaperone J-domain"/>
    <property type="match status" value="1"/>
</dbReference>
<keyword evidence="7" id="KW-1185">Reference proteome</keyword>
<dbReference type="PRINTS" id="PR00625">
    <property type="entry name" value="JDOMAIN"/>
</dbReference>
<dbReference type="OMA" id="QLDKHTM"/>
<proteinExistence type="predicted"/>
<evidence type="ECO:0000256" key="3">
    <source>
        <dbReference type="ARBA" id="ARBA00023186"/>
    </source>
</evidence>
<keyword evidence="2 4" id="KW-0472">Membrane</keyword>
<dbReference type="Proteomes" id="UP000070444">
    <property type="component" value="Unassembled WGS sequence"/>
</dbReference>
<protein>
    <submittedName>
        <fullName evidence="6">DnaJ-domain-containing protein</fullName>
    </submittedName>
</protein>
<dbReference type="OrthoDB" id="10250354at2759"/>
<feature type="transmembrane region" description="Helical" evidence="4">
    <location>
        <begin position="401"/>
        <end position="421"/>
    </location>
</feature>
<name>A0A137NXU1_CONC2</name>
<evidence type="ECO:0000313" key="6">
    <source>
        <dbReference type="EMBL" id="KXN67498.1"/>
    </source>
</evidence>
<reference evidence="6 7" key="1">
    <citation type="journal article" date="2015" name="Genome Biol. Evol.">
        <title>Phylogenomic analyses indicate that early fungi evolved digesting cell walls of algal ancestors of land plants.</title>
        <authorList>
            <person name="Chang Y."/>
            <person name="Wang S."/>
            <person name="Sekimoto S."/>
            <person name="Aerts A.L."/>
            <person name="Choi C."/>
            <person name="Clum A."/>
            <person name="LaButti K.M."/>
            <person name="Lindquist E.A."/>
            <person name="Yee Ngan C."/>
            <person name="Ohm R.A."/>
            <person name="Salamov A.A."/>
            <person name="Grigoriev I.V."/>
            <person name="Spatafora J.W."/>
            <person name="Berbee M.L."/>
        </authorList>
    </citation>
    <scope>NUCLEOTIDE SEQUENCE [LARGE SCALE GENOMIC DNA]</scope>
    <source>
        <strain evidence="6 7">NRRL 28638</strain>
    </source>
</reference>
<gene>
    <name evidence="6" type="ORF">CONCODRAFT_10440</name>
</gene>
<evidence type="ECO:0000256" key="1">
    <source>
        <dbReference type="ARBA" id="ARBA00004370"/>
    </source>
</evidence>
<keyword evidence="3" id="KW-0143">Chaperone</keyword>
<dbReference type="PANTHER" id="PTHR44157:SF1">
    <property type="entry name" value="DNAJ HOMOLOG SUBFAMILY C MEMBER 11"/>
    <property type="match status" value="1"/>
</dbReference>
<evidence type="ECO:0000256" key="4">
    <source>
        <dbReference type="SAM" id="Phobius"/>
    </source>
</evidence>